<feature type="region of interest" description="Disordered" evidence="1">
    <location>
        <begin position="56"/>
        <end position="111"/>
    </location>
</feature>
<feature type="chain" id="PRO_5026963583" evidence="2">
    <location>
        <begin position="29"/>
        <end position="400"/>
    </location>
</feature>
<keyword evidence="2" id="KW-0732">Signal</keyword>
<dbReference type="EMBL" id="WOWS01000002">
    <property type="protein sequence ID" value="MUU78228.1"/>
    <property type="molecule type" value="Genomic_DNA"/>
</dbReference>
<evidence type="ECO:0000313" key="4">
    <source>
        <dbReference type="EMBL" id="MUU78228.1"/>
    </source>
</evidence>
<dbReference type="AlphaFoldDB" id="A0A6L6U7T5"/>
<dbReference type="InterPro" id="IPR018247">
    <property type="entry name" value="EF_Hand_1_Ca_BS"/>
</dbReference>
<dbReference type="GO" id="GO:0005509">
    <property type="term" value="F:calcium ion binding"/>
    <property type="evidence" value="ECO:0007669"/>
    <property type="project" value="InterPro"/>
</dbReference>
<evidence type="ECO:0000256" key="1">
    <source>
        <dbReference type="SAM" id="MobiDB-lite"/>
    </source>
</evidence>
<feature type="signal peptide" evidence="2">
    <location>
        <begin position="1"/>
        <end position="28"/>
    </location>
</feature>
<feature type="compositionally biased region" description="Basic and acidic residues" evidence="1">
    <location>
        <begin position="87"/>
        <end position="102"/>
    </location>
</feature>
<dbReference type="InterPro" id="IPR002048">
    <property type="entry name" value="EF_hand_dom"/>
</dbReference>
<organism evidence="4 5">
    <name type="scientific">Winogradskyella endarachnes</name>
    <dbReference type="NCBI Taxonomy" id="2681965"/>
    <lineage>
        <taxon>Bacteria</taxon>
        <taxon>Pseudomonadati</taxon>
        <taxon>Bacteroidota</taxon>
        <taxon>Flavobacteriia</taxon>
        <taxon>Flavobacteriales</taxon>
        <taxon>Flavobacteriaceae</taxon>
        <taxon>Winogradskyella</taxon>
    </lineage>
</organism>
<dbReference type="RefSeq" id="WP_157363121.1">
    <property type="nucleotide sequence ID" value="NZ_WOWS01000002.1"/>
</dbReference>
<name>A0A6L6U7T5_9FLAO</name>
<keyword evidence="5" id="KW-1185">Reference proteome</keyword>
<feature type="domain" description="EF-hand" evidence="3">
    <location>
        <begin position="73"/>
        <end position="99"/>
    </location>
</feature>
<reference evidence="4 5" key="1">
    <citation type="submission" date="2019-12" db="EMBL/GenBank/DDBJ databases">
        <authorList>
            <person name="Li J."/>
        </authorList>
    </citation>
    <scope>NUCLEOTIDE SEQUENCE [LARGE SCALE GENOMIC DNA]</scope>
    <source>
        <strain evidence="4 5">HL2-2</strain>
    </source>
</reference>
<protein>
    <submittedName>
        <fullName evidence="4">YHYH protein</fullName>
    </submittedName>
</protein>
<dbReference type="Pfam" id="PF13202">
    <property type="entry name" value="EF-hand_5"/>
    <property type="match status" value="2"/>
</dbReference>
<dbReference type="InterPro" id="IPR025924">
    <property type="entry name" value="YHYH_dom"/>
</dbReference>
<evidence type="ECO:0000313" key="5">
    <source>
        <dbReference type="Proteomes" id="UP000478208"/>
    </source>
</evidence>
<comment type="caution">
    <text evidence="4">The sequence shown here is derived from an EMBL/GenBank/DDBJ whole genome shotgun (WGS) entry which is preliminary data.</text>
</comment>
<dbReference type="Proteomes" id="UP000478208">
    <property type="component" value="Unassembled WGS sequence"/>
</dbReference>
<dbReference type="Gene3D" id="1.10.238.10">
    <property type="entry name" value="EF-hand"/>
    <property type="match status" value="1"/>
</dbReference>
<dbReference type="PROSITE" id="PS51257">
    <property type="entry name" value="PROKAR_LIPOPROTEIN"/>
    <property type="match status" value="1"/>
</dbReference>
<dbReference type="PROSITE" id="PS00018">
    <property type="entry name" value="EF_HAND_1"/>
    <property type="match status" value="1"/>
</dbReference>
<accession>A0A6L6U7T5</accession>
<gene>
    <name evidence="4" type="ORF">GN138_07210</name>
</gene>
<evidence type="ECO:0000256" key="2">
    <source>
        <dbReference type="SAM" id="SignalP"/>
    </source>
</evidence>
<dbReference type="SUPFAM" id="SSF47473">
    <property type="entry name" value="EF-hand"/>
    <property type="match status" value="1"/>
</dbReference>
<dbReference type="PROSITE" id="PS50222">
    <property type="entry name" value="EF_HAND_2"/>
    <property type="match status" value="1"/>
</dbReference>
<proteinExistence type="predicted"/>
<dbReference type="Pfam" id="PF14240">
    <property type="entry name" value="YHYH"/>
    <property type="match status" value="1"/>
</dbReference>
<evidence type="ECO:0000259" key="3">
    <source>
        <dbReference type="PROSITE" id="PS50222"/>
    </source>
</evidence>
<dbReference type="InterPro" id="IPR011992">
    <property type="entry name" value="EF-hand-dom_pair"/>
</dbReference>
<feature type="compositionally biased region" description="Basic and acidic residues" evidence="1">
    <location>
        <begin position="56"/>
        <end position="65"/>
    </location>
</feature>
<sequence>MKYSFFSKLTFFSLIIAALLISCKQAVKTENDIPNNRSQDGRPNVSELISEMDANKDGKLSKSEVHGPLSNDFSKIDSDNDGFLTKNELENAPKPERREPRQTDNSNNIQKDLEVTVNVDPSLFIKESLLKDITAEERTLAEGTKALCYIITTASQPQEHNMGPWCPTHINDGKDKGGLWFKDEKVYDVDGHFIANLKDFYNDEEWALFREDGSIKVTDSKDECEAAARPDVDEKYHNYCVQCMPDYYKEKVSTYVIPVKPMYLENSNPLGGNGIGIAFNGVNFDASAPTHAILAAHTLAPLDDAGGHVNPHSGYHYHAVTGSTKEVVQKDVHAPMIGYALDGFGIYAHTDSNGHSDNDLDDCNGHYDEVRGYHYHAGSAGSNKILGCLHGISGSLSVSN</sequence>